<name>A0A0F9K7R7_9ZZZZ</name>
<proteinExistence type="predicted"/>
<gene>
    <name evidence="2" type="ORF">LCGC14_1736090</name>
</gene>
<dbReference type="InterPro" id="IPR019278">
    <property type="entry name" value="DICT_dom"/>
</dbReference>
<accession>A0A0F9K7R7</accession>
<organism evidence="2">
    <name type="scientific">marine sediment metagenome</name>
    <dbReference type="NCBI Taxonomy" id="412755"/>
    <lineage>
        <taxon>unclassified sequences</taxon>
        <taxon>metagenomes</taxon>
        <taxon>ecological metagenomes</taxon>
    </lineage>
</organism>
<protein>
    <recommendedName>
        <fullName evidence="1">DICT domain-containing protein</fullName>
    </recommendedName>
</protein>
<feature type="domain" description="DICT" evidence="1">
    <location>
        <begin position="40"/>
        <end position="144"/>
    </location>
</feature>
<comment type="caution">
    <text evidence="2">The sequence shown here is derived from an EMBL/GenBank/DDBJ whole genome shotgun (WGS) entry which is preliminary data.</text>
</comment>
<dbReference type="Pfam" id="PF10069">
    <property type="entry name" value="DICT"/>
    <property type="match status" value="1"/>
</dbReference>
<dbReference type="AlphaFoldDB" id="A0A0F9K7R7"/>
<dbReference type="EMBL" id="LAZR01015820">
    <property type="protein sequence ID" value="KKM07223.1"/>
    <property type="molecule type" value="Genomic_DNA"/>
</dbReference>
<evidence type="ECO:0000259" key="1">
    <source>
        <dbReference type="Pfam" id="PF10069"/>
    </source>
</evidence>
<reference evidence="2" key="1">
    <citation type="journal article" date="2015" name="Nature">
        <title>Complex archaea that bridge the gap between prokaryotes and eukaryotes.</title>
        <authorList>
            <person name="Spang A."/>
            <person name="Saw J.H."/>
            <person name="Jorgensen S.L."/>
            <person name="Zaremba-Niedzwiedzka K."/>
            <person name="Martijn J."/>
            <person name="Lind A.E."/>
            <person name="van Eijk R."/>
            <person name="Schleper C."/>
            <person name="Guy L."/>
            <person name="Ettema T.J."/>
        </authorList>
    </citation>
    <scope>NUCLEOTIDE SEQUENCE</scope>
</reference>
<sequence length="192" mass="22064">MLNTNNLFHDLIVEVRALTEFHNPSSLFEDLHTDSLDGEYHFTTSRETMLMISRINEDSLKLHKKRCSLYSGFQELSRFKEHSERYAKLAAYADQIFVIGVADTPVGKIADNVHILTKNADIIRENWISIIKNKNIHISLIAQEIPSGKHHERYVGFYTNSKILTEKAVNILIDKKILSDATISGKQTYFKI</sequence>
<evidence type="ECO:0000313" key="2">
    <source>
        <dbReference type="EMBL" id="KKM07223.1"/>
    </source>
</evidence>